<organism evidence="1 2">
    <name type="scientific">Theobroma cacao</name>
    <name type="common">Cacao</name>
    <name type="synonym">Cocoa</name>
    <dbReference type="NCBI Taxonomy" id="3641"/>
    <lineage>
        <taxon>Eukaryota</taxon>
        <taxon>Viridiplantae</taxon>
        <taxon>Streptophyta</taxon>
        <taxon>Embryophyta</taxon>
        <taxon>Tracheophyta</taxon>
        <taxon>Spermatophyta</taxon>
        <taxon>Magnoliopsida</taxon>
        <taxon>eudicotyledons</taxon>
        <taxon>Gunneridae</taxon>
        <taxon>Pentapetalae</taxon>
        <taxon>rosids</taxon>
        <taxon>malvids</taxon>
        <taxon>Malvales</taxon>
        <taxon>Malvaceae</taxon>
        <taxon>Byttnerioideae</taxon>
        <taxon>Theobroma</taxon>
    </lineage>
</organism>
<proteinExistence type="predicted"/>
<protein>
    <submittedName>
        <fullName evidence="1">Uncharacterized protein</fullName>
    </submittedName>
</protein>
<sequence length="91" mass="10702">MLKERKESSNMFWQIQLSLHHQFEFKSLNSPKPYSIRNCLDRREFDLVLAILLILKIEAMELSGPPLDPYFKLERIISRCKGLGIKLLAIK</sequence>
<dbReference type="AlphaFoldDB" id="A0A061GXS6"/>
<accession>A0A061GXS6</accession>
<keyword evidence="2" id="KW-1185">Reference proteome</keyword>
<dbReference type="InParanoid" id="A0A061GXS6"/>
<evidence type="ECO:0000313" key="2">
    <source>
        <dbReference type="Proteomes" id="UP000026915"/>
    </source>
</evidence>
<name>A0A061GXS6_THECC</name>
<reference evidence="1 2" key="1">
    <citation type="journal article" date="2013" name="Genome Biol.">
        <title>The genome sequence of the most widely cultivated cacao type and its use to identify candidate genes regulating pod color.</title>
        <authorList>
            <person name="Motamayor J.C."/>
            <person name="Mockaitis K."/>
            <person name="Schmutz J."/>
            <person name="Haiminen N."/>
            <person name="Iii D.L."/>
            <person name="Cornejo O."/>
            <person name="Findley S.D."/>
            <person name="Zheng P."/>
            <person name="Utro F."/>
            <person name="Royaert S."/>
            <person name="Saski C."/>
            <person name="Jenkins J."/>
            <person name="Podicheti R."/>
            <person name="Zhao M."/>
            <person name="Scheffler B.E."/>
            <person name="Stack J.C."/>
            <person name="Feltus F.A."/>
            <person name="Mustiga G.M."/>
            <person name="Amores F."/>
            <person name="Phillips W."/>
            <person name="Marelli J.P."/>
            <person name="May G.D."/>
            <person name="Shapiro H."/>
            <person name="Ma J."/>
            <person name="Bustamante C.D."/>
            <person name="Schnell R.J."/>
            <person name="Main D."/>
            <person name="Gilbert D."/>
            <person name="Parida L."/>
            <person name="Kuhn D.N."/>
        </authorList>
    </citation>
    <scope>NUCLEOTIDE SEQUENCE [LARGE SCALE GENOMIC DNA]</scope>
    <source>
        <strain evidence="2">cv. Matina 1-6</strain>
    </source>
</reference>
<dbReference type="Gramene" id="EOY34261">
    <property type="protein sequence ID" value="EOY34261"/>
    <property type="gene ID" value="TCM_041995"/>
</dbReference>
<dbReference type="Proteomes" id="UP000026915">
    <property type="component" value="Chromosome 9"/>
</dbReference>
<dbReference type="HOGENOM" id="CLU_2431439_0_0_1"/>
<evidence type="ECO:0000313" key="1">
    <source>
        <dbReference type="EMBL" id="EOY34261.1"/>
    </source>
</evidence>
<gene>
    <name evidence="1" type="ORF">TCM_041995</name>
</gene>
<dbReference type="EMBL" id="CM001887">
    <property type="protein sequence ID" value="EOY34261.1"/>
    <property type="molecule type" value="Genomic_DNA"/>
</dbReference>